<feature type="domain" description="ATP-grasp fold RimK-type" evidence="12">
    <location>
        <begin position="287"/>
        <end position="384"/>
    </location>
</feature>
<dbReference type="SUPFAM" id="SSF56059">
    <property type="entry name" value="Glutathione synthetase ATP-binding domain-like"/>
    <property type="match status" value="1"/>
</dbReference>
<keyword evidence="15" id="KW-1185">Reference proteome</keyword>
<dbReference type="GO" id="GO:0006020">
    <property type="term" value="P:inositol metabolic process"/>
    <property type="evidence" value="ECO:0007669"/>
    <property type="project" value="TreeGrafter"/>
</dbReference>
<reference evidence="14 15" key="1">
    <citation type="submission" date="2016-06" db="EMBL/GenBank/DDBJ databases">
        <title>Evolution of pathogenesis and genome organization in the Tremellales.</title>
        <authorList>
            <person name="Cuomo C."/>
            <person name="Litvintseva A."/>
            <person name="Heitman J."/>
            <person name="Chen Y."/>
            <person name="Sun S."/>
            <person name="Springer D."/>
            <person name="Dromer F."/>
            <person name="Young S."/>
            <person name="Zeng Q."/>
            <person name="Chapman S."/>
            <person name="Gujja S."/>
            <person name="Saif S."/>
            <person name="Birren B."/>
        </authorList>
    </citation>
    <scope>NUCLEOTIDE SEQUENCE [LARGE SCALE GENOMIC DNA]</scope>
    <source>
        <strain evidence="14 15">CBS 6039</strain>
    </source>
</reference>
<dbReference type="Gene3D" id="3.30.470.20">
    <property type="entry name" value="ATP-grasp fold, B domain"/>
    <property type="match status" value="1"/>
</dbReference>
<evidence type="ECO:0000256" key="11">
    <source>
        <dbReference type="SAM" id="MobiDB-lite"/>
    </source>
</evidence>
<dbReference type="GO" id="GO:0005856">
    <property type="term" value="C:cytoskeleton"/>
    <property type="evidence" value="ECO:0007669"/>
    <property type="project" value="UniProtKB-SubCell"/>
</dbReference>
<comment type="caution">
    <text evidence="14">The sequence shown here is derived from an EMBL/GenBank/DDBJ whole genome shotgun (WGS) entry which is preliminary data.</text>
</comment>
<evidence type="ECO:0000259" key="13">
    <source>
        <dbReference type="Pfam" id="PF18086"/>
    </source>
</evidence>
<evidence type="ECO:0000256" key="6">
    <source>
        <dbReference type="ARBA" id="ARBA00022777"/>
    </source>
</evidence>
<evidence type="ECO:0000256" key="2">
    <source>
        <dbReference type="ARBA" id="ARBA00022490"/>
    </source>
</evidence>
<dbReference type="Gene3D" id="3.40.50.11950">
    <property type="match status" value="1"/>
</dbReference>
<keyword evidence="4 10" id="KW-0808">Transferase</keyword>
<keyword evidence="5 10" id="KW-0547">Nucleotide-binding</keyword>
<dbReference type="OrthoDB" id="18042at2759"/>
<name>A0A1E3HR36_9TREE</name>
<dbReference type="InterPro" id="IPR040557">
    <property type="entry name" value="VIP1_N"/>
</dbReference>
<dbReference type="InterPro" id="IPR013651">
    <property type="entry name" value="ATP-grasp_RimK-type"/>
</dbReference>
<feature type="compositionally biased region" description="Basic and acidic residues" evidence="11">
    <location>
        <begin position="566"/>
        <end position="582"/>
    </location>
</feature>
<comment type="similarity">
    <text evidence="1 10">Belongs to the histidine acid phosphatase family. VIP1 subfamily.</text>
</comment>
<feature type="region of interest" description="Disordered" evidence="11">
    <location>
        <begin position="711"/>
        <end position="742"/>
    </location>
</feature>
<organism evidence="14 15">
    <name type="scientific">Cryptococcus amylolentus CBS 6039</name>
    <dbReference type="NCBI Taxonomy" id="1295533"/>
    <lineage>
        <taxon>Eukaryota</taxon>
        <taxon>Fungi</taxon>
        <taxon>Dikarya</taxon>
        <taxon>Basidiomycota</taxon>
        <taxon>Agaricomycotina</taxon>
        <taxon>Tremellomycetes</taxon>
        <taxon>Tremellales</taxon>
        <taxon>Cryptococcaceae</taxon>
        <taxon>Cryptococcus</taxon>
    </lineage>
</organism>
<dbReference type="FunFam" id="3.40.50.11950:FF:000004">
    <property type="entry name" value="Inositol hexakisphosphate and diphosphoinositol-pentakisphosphate kinase"/>
    <property type="match status" value="1"/>
</dbReference>
<comment type="catalytic activity">
    <reaction evidence="8">
        <text>5-diphospho-1D-myo-inositol 1,2,3,4,6-pentakisphosphate + ATP + H(+) = 1,5-bis(diphospho)-1D-myo-inositol 2,3,4,6-tetrakisphosphate + ADP</text>
        <dbReference type="Rhea" id="RHEA:10276"/>
        <dbReference type="ChEBI" id="CHEBI:15378"/>
        <dbReference type="ChEBI" id="CHEBI:30616"/>
        <dbReference type="ChEBI" id="CHEBI:58628"/>
        <dbReference type="ChEBI" id="CHEBI:77983"/>
        <dbReference type="ChEBI" id="CHEBI:456216"/>
        <dbReference type="EC" id="2.7.4.24"/>
    </reaction>
    <physiologicalReaction direction="left-to-right" evidence="8">
        <dbReference type="Rhea" id="RHEA:10277"/>
    </physiologicalReaction>
</comment>
<comment type="subcellular location">
    <subcellularLocation>
        <location evidence="10">Cytoplasm</location>
        <location evidence="10">Cytoskeleton</location>
    </subcellularLocation>
</comment>
<dbReference type="GO" id="GO:0005524">
    <property type="term" value="F:ATP binding"/>
    <property type="evidence" value="ECO:0007669"/>
    <property type="project" value="UniProtKB-KW"/>
</dbReference>
<evidence type="ECO:0000256" key="10">
    <source>
        <dbReference type="RuleBase" id="RU365032"/>
    </source>
</evidence>
<dbReference type="STRING" id="1295533.A0A1E3HR36"/>
<dbReference type="Proteomes" id="UP000094065">
    <property type="component" value="Unassembled WGS sequence"/>
</dbReference>
<dbReference type="InterPro" id="IPR029033">
    <property type="entry name" value="His_PPase_superfam"/>
</dbReference>
<feature type="region of interest" description="Disordered" evidence="11">
    <location>
        <begin position="1"/>
        <end position="42"/>
    </location>
</feature>
<dbReference type="GO" id="GO:0005829">
    <property type="term" value="C:cytosol"/>
    <property type="evidence" value="ECO:0007669"/>
    <property type="project" value="TreeGrafter"/>
</dbReference>
<feature type="compositionally biased region" description="Basic and acidic residues" evidence="11">
    <location>
        <begin position="538"/>
        <end position="552"/>
    </location>
</feature>
<accession>A0A1E3HR36</accession>
<dbReference type="Gene3D" id="3.40.50.1240">
    <property type="entry name" value="Phosphoglycerate mutase-like"/>
    <property type="match status" value="1"/>
</dbReference>
<evidence type="ECO:0000256" key="5">
    <source>
        <dbReference type="ARBA" id="ARBA00022741"/>
    </source>
</evidence>
<evidence type="ECO:0000256" key="8">
    <source>
        <dbReference type="ARBA" id="ARBA00033696"/>
    </source>
</evidence>
<evidence type="ECO:0000259" key="12">
    <source>
        <dbReference type="Pfam" id="PF08443"/>
    </source>
</evidence>
<sequence length="1148" mass="127839">MSMLPPRSPSKKSFQGVNTAEKRPASPNTLMSLNSPTSTPKSPKVVLGVCAMDVKARSKAMREILTRLVDIEKGGLEVKIFGDVVILEEDISHWPPVDVLVSFFSTDFPLPKAISYTQIPNRPPPISINSLSMQSLLWDRRLVLAILDHIGVPTPNRAEISRDGGPRIPRSLRRKVRKELGLVLPGPKSKDEDEWDKVVIPDRWKGKQRKDAIPKDTEVILREDGDAIIVGGHVIEKPFVEKPVDGEDHNVYIYYRGGGGRRLFRKVGNKSSEHDPNMYHPRTIGSFIYEEFINVDNAEDIKVYTIGSNFSHAETRKSPVVDGLVRRNADGKETRFITSLSEAENQCAKDVVEAFGQRVCGFDLLRCGSRSMVIDVNGWSFVKGNQAYYDKAAEILSGVCQLARDRKIRGIQAGLPADNNNNESAGGSTTSTLRATITVLRHADRTPKMKLKFSFPADQAWSKPFLRLLRGHREEIILRDTRQLQFILSAAEESAKMEGITEEQLQKLSQIKEALGRKMSFAGTKAQLKPSFAKKKGEKGEKEGKKDKKEKEEKEDEGDEEDESEEGRRRVNEWLARGERATADGVAPHPSTPDNAAVDVGPRSGVPHSPQITAALDEAPAGGRHVNCQHAEDEPDIPEGLEKMQLVVKWGGESTHSSRYQSRDLGDAFKKDIMIMNKDVLNNVKIYTSSERRVINTAQIFAHALLGAEGSSSTSQQASSGNGQSSIAASRLPPDAGPAGPQISHLIQRRDLLDDNNAAKTLTSDAKKKLKMLLRTGETERRTDLAWPKSFKKEPVEVVSDVIEQLTELRGIMRRNYENGNVEKIPQQRWCSGDSPWLFKERWEKIFDDWVGVKQEKFDPSRVSELYDSIKYDSLHNRTFLFAVFDPEGKGQTSKAGAPNQDRRLHDLFGRAKALFDLVAPQEYGFDAEAKEEIGVLTSLPLLRKVWEDLEEAKSTGKSLACFYFTCVHSLLPGQDLLIHAPHSKESHITTFVHLLLASGLPFTNVRIPELDYCSHCTIELWEKSTGTGQKDFSIRLSISEGAHSPAVLDSNVDARHSLTVQPRKKLSSHIDYDLAKDCFSKHFNRGLSFSTTPLEGDEVYLKKSIQDESVLPLSSLHGAASSSRQGDETPRMISSASSDRSHPGDGW</sequence>
<feature type="domain" description="VIP1 N-terminal" evidence="13">
    <location>
        <begin position="45"/>
        <end position="139"/>
    </location>
</feature>
<evidence type="ECO:0000313" key="15">
    <source>
        <dbReference type="Proteomes" id="UP000094065"/>
    </source>
</evidence>
<comment type="function">
    <text evidence="10">Bifunctional inositol kinase that acts in concert with the IP6K kinases to synthesize the diphosphate group-containing inositol pyrophosphates diphosphoinositol pentakisphosphate, PP-InsP5, and bis-diphosphoinositol tetrakisphosphate, (PP)2-InsP4. PP-InsP5 and (PP)2-InsP4, also respectively called InsP7 and InsP8, may regulate a variety of cellular processes, including apoptosis, vesicle trafficking, cytoskeletal dynamics, and exocytosis. Phosphorylates inositol hexakisphosphate (InsP6).</text>
</comment>
<evidence type="ECO:0000256" key="1">
    <source>
        <dbReference type="ARBA" id="ARBA00005609"/>
    </source>
</evidence>
<dbReference type="EMBL" id="AWGJ01000006">
    <property type="protein sequence ID" value="ODN78823.1"/>
    <property type="molecule type" value="Genomic_DNA"/>
</dbReference>
<feature type="compositionally biased region" description="Acidic residues" evidence="11">
    <location>
        <begin position="553"/>
        <end position="565"/>
    </location>
</feature>
<keyword evidence="7 10" id="KW-0067">ATP-binding</keyword>
<gene>
    <name evidence="14" type="ORF">L202_04370</name>
</gene>
<feature type="region of interest" description="Disordered" evidence="11">
    <location>
        <begin position="522"/>
        <end position="610"/>
    </location>
</feature>
<feature type="compositionally biased region" description="Polar residues" evidence="11">
    <location>
        <begin position="26"/>
        <end position="41"/>
    </location>
</feature>
<evidence type="ECO:0000256" key="4">
    <source>
        <dbReference type="ARBA" id="ARBA00022679"/>
    </source>
</evidence>
<keyword evidence="3" id="KW-0597">Phosphoprotein</keyword>
<evidence type="ECO:0000256" key="3">
    <source>
        <dbReference type="ARBA" id="ARBA00022553"/>
    </source>
</evidence>
<dbReference type="RefSeq" id="XP_018993869.1">
    <property type="nucleotide sequence ID" value="XM_019138432.1"/>
</dbReference>
<keyword evidence="2 10" id="KW-0963">Cytoplasm</keyword>
<dbReference type="SUPFAM" id="SSF53254">
    <property type="entry name" value="Phosphoglycerate mutase-like"/>
    <property type="match status" value="1"/>
</dbReference>
<evidence type="ECO:0000256" key="7">
    <source>
        <dbReference type="ARBA" id="ARBA00022840"/>
    </source>
</evidence>
<evidence type="ECO:0000313" key="14">
    <source>
        <dbReference type="EMBL" id="ODN78823.1"/>
    </source>
</evidence>
<dbReference type="InterPro" id="IPR000560">
    <property type="entry name" value="His_Pase_clade-2"/>
</dbReference>
<feature type="region of interest" description="Disordered" evidence="11">
    <location>
        <begin position="1117"/>
        <end position="1148"/>
    </location>
</feature>
<dbReference type="FunFam" id="3.30.470.20:FF:000036">
    <property type="entry name" value="Inositol hexakisphosphate and diphosphoinositol-pentakisphosphate kinase"/>
    <property type="match status" value="1"/>
</dbReference>
<protein>
    <recommendedName>
        <fullName evidence="10">Inositol hexakisphosphate and diphosphoinositol-pentakisphosphate kinase</fullName>
        <ecNumber evidence="10">2.7.4.24</ecNumber>
    </recommendedName>
</protein>
<comment type="catalytic activity">
    <reaction evidence="9">
        <text>1D-myo-inositol hexakisphosphate + ATP = 1-diphospho-1D-myo-inositol 2,3,4,5,6-pentakisphosphate + ADP</text>
        <dbReference type="Rhea" id="RHEA:37459"/>
        <dbReference type="ChEBI" id="CHEBI:30616"/>
        <dbReference type="ChEBI" id="CHEBI:58130"/>
        <dbReference type="ChEBI" id="CHEBI:74946"/>
        <dbReference type="ChEBI" id="CHEBI:456216"/>
        <dbReference type="EC" id="2.7.4.24"/>
    </reaction>
    <physiologicalReaction direction="left-to-right" evidence="9">
        <dbReference type="Rhea" id="RHEA:37460"/>
    </physiologicalReaction>
</comment>
<feature type="compositionally biased region" description="Low complexity" evidence="11">
    <location>
        <begin position="711"/>
        <end position="730"/>
    </location>
</feature>
<dbReference type="GeneID" id="30155679"/>
<dbReference type="Pfam" id="PF00328">
    <property type="entry name" value="His_Phos_2"/>
    <property type="match status" value="1"/>
</dbReference>
<dbReference type="InterPro" id="IPR037446">
    <property type="entry name" value="His_Pase_VIP1"/>
</dbReference>
<dbReference type="AlphaFoldDB" id="A0A1E3HR36"/>
<dbReference type="PANTHER" id="PTHR12750:SF9">
    <property type="entry name" value="INOSITOL HEXAKISPHOSPHATE AND DIPHOSPHOINOSITOL-PENTAKISPHOSPHATE KINASE"/>
    <property type="match status" value="1"/>
</dbReference>
<dbReference type="PANTHER" id="PTHR12750">
    <property type="entry name" value="DIPHOSPHOINOSITOL PENTAKISPHOSPHATE KINASE"/>
    <property type="match status" value="1"/>
</dbReference>
<evidence type="ECO:0000256" key="9">
    <source>
        <dbReference type="ARBA" id="ARBA00034629"/>
    </source>
</evidence>
<dbReference type="Pfam" id="PF08443">
    <property type="entry name" value="RimK"/>
    <property type="match status" value="1"/>
</dbReference>
<dbReference type="Pfam" id="PF18086">
    <property type="entry name" value="PPIP5K2_N"/>
    <property type="match status" value="1"/>
</dbReference>
<dbReference type="GO" id="GO:0032958">
    <property type="term" value="P:inositol phosphate biosynthetic process"/>
    <property type="evidence" value="ECO:0007669"/>
    <property type="project" value="TreeGrafter"/>
</dbReference>
<dbReference type="GO" id="GO:0033857">
    <property type="term" value="F:5-diphosphoinositol pentakisphosphate 1-kinase activity"/>
    <property type="evidence" value="ECO:0007669"/>
    <property type="project" value="TreeGrafter"/>
</dbReference>
<dbReference type="EC" id="2.7.4.24" evidence="10"/>
<dbReference type="GO" id="GO:0052723">
    <property type="term" value="F:inositol hexakisphosphate 1-kinase activity"/>
    <property type="evidence" value="ECO:0007669"/>
    <property type="project" value="RHEA"/>
</dbReference>
<proteinExistence type="inferred from homology"/>
<keyword evidence="6 10" id="KW-0418">Kinase</keyword>